<comment type="caution">
    <text evidence="2">The sequence shown here is derived from an EMBL/GenBank/DDBJ whole genome shotgun (WGS) entry which is preliminary data.</text>
</comment>
<keyword evidence="1" id="KW-0732">Signal</keyword>
<dbReference type="AlphaFoldDB" id="A0A4V3RAJ0"/>
<dbReference type="Pfam" id="PF13149">
    <property type="entry name" value="Mfa_like_1"/>
    <property type="match status" value="1"/>
</dbReference>
<dbReference type="InterPro" id="IPR025049">
    <property type="entry name" value="Mfa-like_1"/>
</dbReference>
<dbReference type="CDD" id="cd13121">
    <property type="entry name" value="BF2867_like_C"/>
    <property type="match status" value="1"/>
</dbReference>
<reference evidence="2 3" key="1">
    <citation type="submission" date="2019-04" db="EMBL/GenBank/DDBJ databases">
        <title>Microbes associate with the intestines of laboratory mice.</title>
        <authorList>
            <person name="Navarre W."/>
            <person name="Wong E."/>
            <person name="Huang K."/>
            <person name="Tropini C."/>
            <person name="Ng K."/>
            <person name="Yu B."/>
        </authorList>
    </citation>
    <scope>NUCLEOTIDE SEQUENCE [LARGE SCALE GENOMIC DNA]</scope>
    <source>
        <strain evidence="2 3">NM70_E10</strain>
    </source>
</reference>
<evidence type="ECO:0000313" key="2">
    <source>
        <dbReference type="EMBL" id="TGY01090.1"/>
    </source>
</evidence>
<dbReference type="Gene3D" id="2.60.40.2630">
    <property type="match status" value="1"/>
</dbReference>
<dbReference type="InterPro" id="IPR042278">
    <property type="entry name" value="Mfa-like_1_N"/>
</dbReference>
<proteinExistence type="predicted"/>
<organism evidence="2 3">
    <name type="scientific">Bacteroides acidifaciens</name>
    <dbReference type="NCBI Taxonomy" id="85831"/>
    <lineage>
        <taxon>Bacteria</taxon>
        <taxon>Pseudomonadati</taxon>
        <taxon>Bacteroidota</taxon>
        <taxon>Bacteroidia</taxon>
        <taxon>Bacteroidales</taxon>
        <taxon>Bacteroidaceae</taxon>
        <taxon>Bacteroides</taxon>
    </lineage>
</organism>
<protein>
    <submittedName>
        <fullName evidence="2">Fimbrillin family protein</fullName>
    </submittedName>
</protein>
<dbReference type="Gene3D" id="2.60.40.2620">
    <property type="entry name" value="Fimbrillin-like"/>
    <property type="match status" value="1"/>
</dbReference>
<dbReference type="EMBL" id="SRZA01000048">
    <property type="protein sequence ID" value="TGY01090.1"/>
    <property type="molecule type" value="Genomic_DNA"/>
</dbReference>
<gene>
    <name evidence="2" type="ORF">E5356_14000</name>
</gene>
<keyword evidence="3" id="KW-1185">Reference proteome</keyword>
<accession>A0A4V3RAJ0</accession>
<evidence type="ECO:0000313" key="3">
    <source>
        <dbReference type="Proteomes" id="UP000305751"/>
    </source>
</evidence>
<evidence type="ECO:0000256" key="1">
    <source>
        <dbReference type="SAM" id="SignalP"/>
    </source>
</evidence>
<feature type="signal peptide" evidence="1">
    <location>
        <begin position="1"/>
        <end position="22"/>
    </location>
</feature>
<sequence length="386" mass="41891">MLYISAWASALLVLTTMGNAKASDSGASDWYRFLTPFFFIYVQQPDRQIRPLRGIGGQQTPFFGHMKNKILAISLLMATFAGCSEEEKPTNPNFPADGVIRIDASVDTPSTRSFNESGNLMEFGINVDNPKSEAHCYRNVRMSRAAIGAEWISDTQMLWQNNTQAVTVLAYAPYVEGDLYDSSANVPVRVESDQSTEDAGKQSDFLLSKQQINPATDLVDGKIRLSLSHAMSQLKVVVTLGADMNAPSIPAQNPLSDLKVNGTVIAGTCNFAASTPKVTASAIGTGTVIARFTNYVPAATQSQNGVSTYECIIIPQTISPNTLSVTFRINDVDYSWTSPDAITFENGVRYTLNLTANKGEIVVKTSVSSSPWDTSTEEDTPIHVTI</sequence>
<dbReference type="CDD" id="cd13120">
    <property type="entry name" value="BF2867_like_N"/>
    <property type="match status" value="1"/>
</dbReference>
<dbReference type="Proteomes" id="UP000305751">
    <property type="component" value="Unassembled WGS sequence"/>
</dbReference>
<feature type="chain" id="PRO_5020890391" evidence="1">
    <location>
        <begin position="23"/>
        <end position="386"/>
    </location>
</feature>
<name>A0A4V3RAJ0_9BACE</name>